<dbReference type="EMBL" id="AZFV01000012">
    <property type="protein sequence ID" value="KRM17201.1"/>
    <property type="molecule type" value="Genomic_DNA"/>
</dbReference>
<reference evidence="2 3" key="1">
    <citation type="journal article" date="2015" name="Genome Announc.">
        <title>Expanding the biotechnology potential of lactobacilli through comparative genomics of 213 strains and associated genera.</title>
        <authorList>
            <person name="Sun Z."/>
            <person name="Harris H.M."/>
            <person name="McCann A."/>
            <person name="Guo C."/>
            <person name="Argimon S."/>
            <person name="Zhang W."/>
            <person name="Yang X."/>
            <person name="Jeffery I.B."/>
            <person name="Cooney J.C."/>
            <person name="Kagawa T.F."/>
            <person name="Liu W."/>
            <person name="Song Y."/>
            <person name="Salvetti E."/>
            <person name="Wrobel A."/>
            <person name="Rasinkangas P."/>
            <person name="Parkhill J."/>
            <person name="Rea M.C."/>
            <person name="O'Sullivan O."/>
            <person name="Ritari J."/>
            <person name="Douillard F.P."/>
            <person name="Paul Ross R."/>
            <person name="Yang R."/>
            <person name="Briner A.E."/>
            <person name="Felis G.E."/>
            <person name="de Vos W.M."/>
            <person name="Barrangou R."/>
            <person name="Klaenhammer T.R."/>
            <person name="Caufield P.W."/>
            <person name="Cui Y."/>
            <person name="Zhang H."/>
            <person name="O'Toole P.W."/>
        </authorList>
    </citation>
    <scope>NUCLEOTIDE SEQUENCE [LARGE SCALE GENOMIC DNA]</scope>
    <source>
        <strain evidence="2 3">DSM 16982</strain>
    </source>
</reference>
<dbReference type="GO" id="GO:0008811">
    <property type="term" value="F:chloramphenicol O-acetyltransferase activity"/>
    <property type="evidence" value="ECO:0007669"/>
    <property type="project" value="InterPro"/>
</dbReference>
<dbReference type="STRING" id="1423774.FD31_GL000446"/>
<dbReference type="PATRIC" id="fig|1423774.3.peg.456"/>
<dbReference type="AlphaFoldDB" id="A0A0R1WHI0"/>
<proteinExistence type="predicted"/>
<accession>A0A0R1WHI0</accession>
<dbReference type="PANTHER" id="PTHR38474:SF2">
    <property type="entry name" value="CHLORAMPHENICOL ACETYLTRANSFERASE"/>
    <property type="match status" value="1"/>
</dbReference>
<dbReference type="Pfam" id="PF00302">
    <property type="entry name" value="CAT"/>
    <property type="match status" value="1"/>
</dbReference>
<dbReference type="PANTHER" id="PTHR38474">
    <property type="entry name" value="SLR0299 PROTEIN"/>
    <property type="match status" value="1"/>
</dbReference>
<evidence type="ECO:0000256" key="1">
    <source>
        <dbReference type="PIRSR" id="PIRSR000440-1"/>
    </source>
</evidence>
<dbReference type="InterPro" id="IPR023213">
    <property type="entry name" value="CAT-like_dom_sf"/>
</dbReference>
<dbReference type="InterPro" id="IPR001707">
    <property type="entry name" value="Cmp_AcTrfase"/>
</dbReference>
<dbReference type="Proteomes" id="UP000051302">
    <property type="component" value="Unassembled WGS sequence"/>
</dbReference>
<evidence type="ECO:0000313" key="3">
    <source>
        <dbReference type="Proteomes" id="UP000051302"/>
    </source>
</evidence>
<keyword evidence="2" id="KW-0808">Transferase</keyword>
<protein>
    <submittedName>
        <fullName evidence="2">Chloramphenicol acetyltransferase</fullName>
    </submittedName>
</protein>
<dbReference type="PIRSF" id="PIRSF000440">
    <property type="entry name" value="CAT"/>
    <property type="match status" value="1"/>
</dbReference>
<evidence type="ECO:0000313" key="2">
    <source>
        <dbReference type="EMBL" id="KRM17201.1"/>
    </source>
</evidence>
<organism evidence="2 3">
    <name type="scientific">Companilactobacillus nantensis DSM 16982</name>
    <dbReference type="NCBI Taxonomy" id="1423774"/>
    <lineage>
        <taxon>Bacteria</taxon>
        <taxon>Bacillati</taxon>
        <taxon>Bacillota</taxon>
        <taxon>Bacilli</taxon>
        <taxon>Lactobacillales</taxon>
        <taxon>Lactobacillaceae</taxon>
        <taxon>Companilactobacillus</taxon>
    </lineage>
</organism>
<comment type="caution">
    <text evidence="2">The sequence shown here is derived from an EMBL/GenBank/DDBJ whole genome shotgun (WGS) entry which is preliminary data.</text>
</comment>
<dbReference type="Gene3D" id="3.30.559.10">
    <property type="entry name" value="Chloramphenicol acetyltransferase-like domain"/>
    <property type="match status" value="1"/>
</dbReference>
<dbReference type="SUPFAM" id="SSF52777">
    <property type="entry name" value="CoA-dependent acyltransferases"/>
    <property type="match status" value="1"/>
</dbReference>
<gene>
    <name evidence="2" type="ORF">FD31_GL000446</name>
</gene>
<keyword evidence="3" id="KW-1185">Reference proteome</keyword>
<name>A0A0R1WHI0_9LACO</name>
<feature type="active site" description="Proton acceptor" evidence="1">
    <location>
        <position position="205"/>
    </location>
</feature>
<sequence length="230" mass="27147">MYDTNIEVRQFLGGITMTFTKIDLDNWNRKEVFEHFIDQKTTYSATHEINIETALHFAKENDYKFYPLFIYAVLRVINSNYLYRMDFNDQGELGFYDSSTAFYSIFDNKRELFSNIDTEDTYTFAEFHRDYLDDVAKYRDTGKLFPKQPVPKNVVNISMIPWVSFESFNLNIGNNDNYLLPIVTASKFKKRSDGIKLPVSFQIHHAVCDGYQTAQFFNRLQEVLDEPEEL</sequence>
<dbReference type="SMART" id="SM01059">
    <property type="entry name" value="CAT"/>
    <property type="match status" value="1"/>
</dbReference>